<feature type="transmembrane region" description="Helical" evidence="13">
    <location>
        <begin position="382"/>
        <end position="402"/>
    </location>
</feature>
<comment type="subcellular location">
    <subcellularLocation>
        <location evidence="2">Cell membrane</location>
        <topology evidence="2">Multi-pass membrane protein</topology>
    </subcellularLocation>
</comment>
<feature type="transmembrane region" description="Helical" evidence="13">
    <location>
        <begin position="122"/>
        <end position="143"/>
    </location>
</feature>
<organism evidence="14 15">
    <name type="scientific">Schwartzia succinivorans DSM 10502</name>
    <dbReference type="NCBI Taxonomy" id="1123243"/>
    <lineage>
        <taxon>Bacteria</taxon>
        <taxon>Bacillati</taxon>
        <taxon>Bacillota</taxon>
        <taxon>Negativicutes</taxon>
        <taxon>Selenomonadales</taxon>
        <taxon>Selenomonadaceae</taxon>
        <taxon>Schwartzia</taxon>
    </lineage>
</organism>
<keyword evidence="6" id="KW-0050">Antiport</keyword>
<dbReference type="GO" id="GO:0042910">
    <property type="term" value="F:xenobiotic transmembrane transporter activity"/>
    <property type="evidence" value="ECO:0007669"/>
    <property type="project" value="InterPro"/>
</dbReference>
<comment type="similarity">
    <text evidence="3">Belongs to the multi antimicrobial extrusion (MATE) (TC 2.A.66.1) family.</text>
</comment>
<evidence type="ECO:0000256" key="2">
    <source>
        <dbReference type="ARBA" id="ARBA00004651"/>
    </source>
</evidence>
<feature type="transmembrane region" description="Helical" evidence="13">
    <location>
        <begin position="51"/>
        <end position="75"/>
    </location>
</feature>
<evidence type="ECO:0000256" key="3">
    <source>
        <dbReference type="ARBA" id="ARBA00010199"/>
    </source>
</evidence>
<dbReference type="InterPro" id="IPR048279">
    <property type="entry name" value="MdtK-like"/>
</dbReference>
<dbReference type="EMBL" id="FQUG01000002">
    <property type="protein sequence ID" value="SHE45636.1"/>
    <property type="molecule type" value="Genomic_DNA"/>
</dbReference>
<keyword evidence="8 13" id="KW-0812">Transmembrane</keyword>
<evidence type="ECO:0000256" key="10">
    <source>
        <dbReference type="ARBA" id="ARBA00023065"/>
    </source>
</evidence>
<evidence type="ECO:0000256" key="7">
    <source>
        <dbReference type="ARBA" id="ARBA00022475"/>
    </source>
</evidence>
<dbReference type="InterPro" id="IPR002528">
    <property type="entry name" value="MATE_fam"/>
</dbReference>
<dbReference type="GO" id="GO:0015297">
    <property type="term" value="F:antiporter activity"/>
    <property type="evidence" value="ECO:0007669"/>
    <property type="project" value="UniProtKB-KW"/>
</dbReference>
<dbReference type="PIRSF" id="PIRSF006603">
    <property type="entry name" value="DinF"/>
    <property type="match status" value="1"/>
</dbReference>
<evidence type="ECO:0000256" key="4">
    <source>
        <dbReference type="ARBA" id="ARBA00020268"/>
    </source>
</evidence>
<sequence>MGKAREFFIVLVPIFVTQLALVATGFCDTVMAGHFSSEDLAGVAVGANLYFPVFTTCISVLSGLTPTIVHAYGAGKRWSIVFAVRQGFWQALFIAAVVLLLGWIFVPVIIHSLQLEPRVEYVAIHWILAISCGMPLIFLSAVLRNLLDAHGFTRLTMLVTLITVPINIVANFFLVYGWGGFPALGGVGSGIGTAVAYGINLLLNVLITLYVTPFRNYHIFRRFMPPLWGACRRQLALGLPIGGAIFCEVSIFSAVGLFMAGYGTAVLAAHQAALNFTTQVYMIPLSISMALTILVGYELGSKRPVDARKYARLGRILSLIVVGIVAALLIPMRSIISAIYTEDPAVHELLLVFLAYTVGMQLADALNAPLQGILRGAKDVRAAFLLSVISNWAAGLPIGWLLAEKFDFGPYGYWIGLIAGLLLGGIFLSMRFYFVEKKWDVMYGK</sequence>
<feature type="transmembrane region" description="Helical" evidence="13">
    <location>
        <begin position="235"/>
        <end position="260"/>
    </location>
</feature>
<evidence type="ECO:0000313" key="15">
    <source>
        <dbReference type="Proteomes" id="UP000184404"/>
    </source>
</evidence>
<feature type="transmembrane region" description="Helical" evidence="13">
    <location>
        <begin position="414"/>
        <end position="435"/>
    </location>
</feature>
<evidence type="ECO:0000256" key="1">
    <source>
        <dbReference type="ARBA" id="ARBA00003408"/>
    </source>
</evidence>
<name>A0A1M4TML8_9FIRM</name>
<evidence type="ECO:0000256" key="5">
    <source>
        <dbReference type="ARBA" id="ARBA00022448"/>
    </source>
</evidence>
<evidence type="ECO:0000256" key="12">
    <source>
        <dbReference type="ARBA" id="ARBA00031636"/>
    </source>
</evidence>
<feature type="transmembrane region" description="Helical" evidence="13">
    <location>
        <begin position="280"/>
        <end position="300"/>
    </location>
</feature>
<evidence type="ECO:0000256" key="9">
    <source>
        <dbReference type="ARBA" id="ARBA00022989"/>
    </source>
</evidence>
<dbReference type="STRING" id="1123243.SAMN02745190_00530"/>
<accession>A0A1M4TML8</accession>
<dbReference type="AlphaFoldDB" id="A0A1M4TML8"/>
<dbReference type="Proteomes" id="UP000184404">
    <property type="component" value="Unassembled WGS sequence"/>
</dbReference>
<dbReference type="Pfam" id="PF01554">
    <property type="entry name" value="MatE"/>
    <property type="match status" value="2"/>
</dbReference>
<feature type="transmembrane region" description="Helical" evidence="13">
    <location>
        <begin position="87"/>
        <end position="110"/>
    </location>
</feature>
<evidence type="ECO:0000256" key="6">
    <source>
        <dbReference type="ARBA" id="ARBA00022449"/>
    </source>
</evidence>
<feature type="transmembrane region" description="Helical" evidence="13">
    <location>
        <begin position="350"/>
        <end position="370"/>
    </location>
</feature>
<keyword evidence="7" id="KW-1003">Cell membrane</keyword>
<keyword evidence="10" id="KW-0406">Ion transport</keyword>
<keyword evidence="9 13" id="KW-1133">Transmembrane helix</keyword>
<dbReference type="GO" id="GO:0005886">
    <property type="term" value="C:plasma membrane"/>
    <property type="evidence" value="ECO:0007669"/>
    <property type="project" value="UniProtKB-SubCell"/>
</dbReference>
<feature type="transmembrane region" description="Helical" evidence="13">
    <location>
        <begin position="312"/>
        <end position="330"/>
    </location>
</feature>
<evidence type="ECO:0000256" key="13">
    <source>
        <dbReference type="SAM" id="Phobius"/>
    </source>
</evidence>
<reference evidence="14 15" key="1">
    <citation type="submission" date="2016-11" db="EMBL/GenBank/DDBJ databases">
        <authorList>
            <person name="Jaros S."/>
            <person name="Januszkiewicz K."/>
            <person name="Wedrychowicz H."/>
        </authorList>
    </citation>
    <scope>NUCLEOTIDE SEQUENCE [LARGE SCALE GENOMIC DNA]</scope>
    <source>
        <strain evidence="14 15">DSM 10502</strain>
    </source>
</reference>
<dbReference type="InterPro" id="IPR050222">
    <property type="entry name" value="MATE_MdtK"/>
</dbReference>
<keyword evidence="11 13" id="KW-0472">Membrane</keyword>
<keyword evidence="15" id="KW-1185">Reference proteome</keyword>
<dbReference type="GO" id="GO:0006811">
    <property type="term" value="P:monoatomic ion transport"/>
    <property type="evidence" value="ECO:0007669"/>
    <property type="project" value="UniProtKB-KW"/>
</dbReference>
<dbReference type="CDD" id="cd13131">
    <property type="entry name" value="MATE_NorM_like"/>
    <property type="match status" value="1"/>
</dbReference>
<evidence type="ECO:0000256" key="8">
    <source>
        <dbReference type="ARBA" id="ARBA00022692"/>
    </source>
</evidence>
<dbReference type="PANTHER" id="PTHR43298">
    <property type="entry name" value="MULTIDRUG RESISTANCE PROTEIN NORM-RELATED"/>
    <property type="match status" value="1"/>
</dbReference>
<feature type="transmembrane region" description="Helical" evidence="13">
    <location>
        <begin position="155"/>
        <end position="179"/>
    </location>
</feature>
<proteinExistence type="inferred from homology"/>
<keyword evidence="5" id="KW-0813">Transport</keyword>
<feature type="transmembrane region" description="Helical" evidence="13">
    <location>
        <begin position="191"/>
        <end position="214"/>
    </location>
</feature>
<evidence type="ECO:0000256" key="11">
    <source>
        <dbReference type="ARBA" id="ARBA00023136"/>
    </source>
</evidence>
<dbReference type="NCBIfam" id="TIGR00797">
    <property type="entry name" value="matE"/>
    <property type="match status" value="1"/>
</dbReference>
<evidence type="ECO:0000313" key="14">
    <source>
        <dbReference type="EMBL" id="SHE45636.1"/>
    </source>
</evidence>
<protein>
    <recommendedName>
        <fullName evidence="4">Probable multidrug resistance protein NorM</fullName>
    </recommendedName>
    <alternativeName>
        <fullName evidence="12">Multidrug-efflux transporter</fullName>
    </alternativeName>
</protein>
<comment type="function">
    <text evidence="1">Multidrug efflux pump.</text>
</comment>
<dbReference type="PANTHER" id="PTHR43298:SF2">
    <property type="entry name" value="FMN_FAD EXPORTER YEEO-RELATED"/>
    <property type="match status" value="1"/>
</dbReference>
<gene>
    <name evidence="14" type="ORF">SAMN02745190_00530</name>
</gene>